<dbReference type="InterPro" id="IPR016181">
    <property type="entry name" value="Acyl_CoA_acyltransferase"/>
</dbReference>
<reference evidence="1" key="1">
    <citation type="submission" date="2022-07" db="EMBL/GenBank/DDBJ databases">
        <authorList>
            <person name="Trinca V."/>
            <person name="Uliana J.V.C."/>
            <person name="Torres T.T."/>
            <person name="Ward R.J."/>
            <person name="Monesi N."/>
        </authorList>
    </citation>
    <scope>NUCLEOTIDE SEQUENCE</scope>
    <source>
        <strain evidence="1">HSMRA1968</strain>
        <tissue evidence="1">Whole embryos</tissue>
    </source>
</reference>
<protein>
    <submittedName>
        <fullName evidence="1">Uncharacterized protein</fullName>
    </submittedName>
</protein>
<keyword evidence="2" id="KW-1185">Reference proteome</keyword>
<dbReference type="PANTHER" id="PTHR20958:SF10">
    <property type="entry name" value="GH05617P-RELATED"/>
    <property type="match status" value="1"/>
</dbReference>
<dbReference type="SUPFAM" id="SSF55729">
    <property type="entry name" value="Acyl-CoA N-acyltransferases (Nat)"/>
    <property type="match status" value="1"/>
</dbReference>
<evidence type="ECO:0000313" key="1">
    <source>
        <dbReference type="EMBL" id="KAJ6642095.1"/>
    </source>
</evidence>
<gene>
    <name evidence="1" type="ORF">Bhyg_07041</name>
</gene>
<proteinExistence type="predicted"/>
<sequence length="297" mass="34125">MENLVKLSRKTIPAFMELYRAASYPRHALTYSAFKNFLIQSEKFPEFKDSLQLFTLDDEWQKDGLFLMKNGPTYFFDSLEPQPFHRMKKLLLNIDYSKQTVFGAVHDHLKPMINEILWLKNLEITDQTGTTVYFLPRNLVMKLPQPSIPEGWQFRHLTLKDVAEINQKLLREGGDSLGYIENTIKYKLSLGLFDQNDKLQAWLYGVDLGTHGTLGVTDDHQQKGAASAIAVKFAQTLLKDVDLDFIWNTAHGNDKAHGMAAKFNSKAIGTVTWMEVSKNVSKKMSRMGMYQTFYPQI</sequence>
<dbReference type="PANTHER" id="PTHR20958">
    <property type="entry name" value="GLYCINE N-ACYLTRANSFERASE-LIKE PROTEIN"/>
    <property type="match status" value="1"/>
</dbReference>
<organism evidence="1 2">
    <name type="scientific">Pseudolycoriella hygida</name>
    <dbReference type="NCBI Taxonomy" id="35572"/>
    <lineage>
        <taxon>Eukaryota</taxon>
        <taxon>Metazoa</taxon>
        <taxon>Ecdysozoa</taxon>
        <taxon>Arthropoda</taxon>
        <taxon>Hexapoda</taxon>
        <taxon>Insecta</taxon>
        <taxon>Pterygota</taxon>
        <taxon>Neoptera</taxon>
        <taxon>Endopterygota</taxon>
        <taxon>Diptera</taxon>
        <taxon>Nematocera</taxon>
        <taxon>Sciaroidea</taxon>
        <taxon>Sciaridae</taxon>
        <taxon>Pseudolycoriella</taxon>
    </lineage>
</organism>
<dbReference type="AlphaFoldDB" id="A0A9Q0N1U1"/>
<dbReference type="OrthoDB" id="61870at2759"/>
<name>A0A9Q0N1U1_9DIPT</name>
<dbReference type="Proteomes" id="UP001151699">
    <property type="component" value="Chromosome B"/>
</dbReference>
<dbReference type="EMBL" id="WJQU01000002">
    <property type="protein sequence ID" value="KAJ6642095.1"/>
    <property type="molecule type" value="Genomic_DNA"/>
</dbReference>
<comment type="caution">
    <text evidence="1">The sequence shown here is derived from an EMBL/GenBank/DDBJ whole genome shotgun (WGS) entry which is preliminary data.</text>
</comment>
<evidence type="ECO:0000313" key="2">
    <source>
        <dbReference type="Proteomes" id="UP001151699"/>
    </source>
</evidence>
<accession>A0A9Q0N1U1</accession>
<dbReference type="Gene3D" id="3.40.630.30">
    <property type="match status" value="2"/>
</dbReference>
<dbReference type="InterPro" id="IPR053225">
    <property type="entry name" value="Acyl-CoA_N-acyltransferase"/>
</dbReference>